<evidence type="ECO:0000313" key="1">
    <source>
        <dbReference type="EMBL" id="GAH66209.1"/>
    </source>
</evidence>
<proteinExistence type="predicted"/>
<name>X1IJA8_9ZZZZ</name>
<sequence length="70" mass="7852">GGKHSYRVFGIVDLTVQDRSTQVRVIELPHGADPLLGAIPLEEMDWHISPQEKKLMPNPRSPEKPLLPLC</sequence>
<comment type="caution">
    <text evidence="1">The sequence shown here is derived from an EMBL/GenBank/DDBJ whole genome shotgun (WGS) entry which is preliminary data.</text>
</comment>
<dbReference type="AlphaFoldDB" id="X1IJA8"/>
<feature type="non-terminal residue" evidence="1">
    <location>
        <position position="1"/>
    </location>
</feature>
<dbReference type="EMBL" id="BARU01030697">
    <property type="protein sequence ID" value="GAH66209.1"/>
    <property type="molecule type" value="Genomic_DNA"/>
</dbReference>
<organism evidence="1">
    <name type="scientific">marine sediment metagenome</name>
    <dbReference type="NCBI Taxonomy" id="412755"/>
    <lineage>
        <taxon>unclassified sequences</taxon>
        <taxon>metagenomes</taxon>
        <taxon>ecological metagenomes</taxon>
    </lineage>
</organism>
<gene>
    <name evidence="1" type="ORF">S03H2_48667</name>
</gene>
<protein>
    <submittedName>
        <fullName evidence="1">Uncharacterized protein</fullName>
    </submittedName>
</protein>
<reference evidence="1" key="1">
    <citation type="journal article" date="2014" name="Front. Microbiol.">
        <title>High frequency of phylogenetically diverse reductive dehalogenase-homologous genes in deep subseafloor sedimentary metagenomes.</title>
        <authorList>
            <person name="Kawai M."/>
            <person name="Futagami T."/>
            <person name="Toyoda A."/>
            <person name="Takaki Y."/>
            <person name="Nishi S."/>
            <person name="Hori S."/>
            <person name="Arai W."/>
            <person name="Tsubouchi T."/>
            <person name="Morono Y."/>
            <person name="Uchiyama I."/>
            <person name="Ito T."/>
            <person name="Fujiyama A."/>
            <person name="Inagaki F."/>
            <person name="Takami H."/>
        </authorList>
    </citation>
    <scope>NUCLEOTIDE SEQUENCE</scope>
    <source>
        <strain evidence="1">Expedition CK06-06</strain>
    </source>
</reference>
<accession>X1IJA8</accession>